<dbReference type="Pfam" id="PF01476">
    <property type="entry name" value="LysM"/>
    <property type="match status" value="3"/>
</dbReference>
<dbReference type="InterPro" id="IPR018392">
    <property type="entry name" value="LysM"/>
</dbReference>
<reference evidence="2 3" key="1">
    <citation type="journal article" date="2018" name="Environ. Microbiol.">
        <title>Novel energy conservation strategies and behaviour of Pelotomaculum schinkii driving syntrophic propionate catabolism.</title>
        <authorList>
            <person name="Hidalgo-Ahumada C.A.P."/>
            <person name="Nobu M.K."/>
            <person name="Narihiro T."/>
            <person name="Tamaki H."/>
            <person name="Liu W.T."/>
            <person name="Kamagata Y."/>
            <person name="Stams A.J.M."/>
            <person name="Imachi H."/>
            <person name="Sousa D.Z."/>
        </authorList>
    </citation>
    <scope>NUCLEOTIDE SEQUENCE [LARGE SCALE GENOMIC DNA]</scope>
    <source>
        <strain evidence="2 3">MGP</strain>
    </source>
</reference>
<dbReference type="OrthoDB" id="529831at2"/>
<keyword evidence="3" id="KW-1185">Reference proteome</keyword>
<dbReference type="GO" id="GO:0008932">
    <property type="term" value="F:lytic endotransglycosylase activity"/>
    <property type="evidence" value="ECO:0007669"/>
    <property type="project" value="TreeGrafter"/>
</dbReference>
<evidence type="ECO:0000313" key="2">
    <source>
        <dbReference type="EMBL" id="TEB08813.1"/>
    </source>
</evidence>
<dbReference type="PROSITE" id="PS51782">
    <property type="entry name" value="LYSM"/>
    <property type="match status" value="3"/>
</dbReference>
<name>A0A4Y7RJ07_9FIRM</name>
<sequence length="364" mass="39234">MRVKRNLTVALLLGLLFVTALVVLPLTCPSFADYSYTVIDGDCLSIIAEKLGISVDALKSANNLDSDDLQIGQQLVIPGGASYGYTNTGSSYSDDSYSYNVVEGDCLSVVAEKLGTSVDSIRSANNLDSDDLQIGQQLVIPGSESYYSYADTGSSSADSTDDSEYSYTVAEGDCLSVIAEKFGTTSDSIRSANNLVTDDLQIGQTLIVAGNFSPEQPVNRGNTERTATKGSGYGKLVDWSQINSMFPIGSNATLQDFETGRSFKIHHLFGENHADCEPLTAYDTSVMKQCFGGDWSWERRAAILWLDGEPIACSMAGMPHGTSQDIYGNDFDGMFDLHFLNSRTHGTNSVDPEHQAMVRRAAGL</sequence>
<dbReference type="EC" id="3.4.19.11" evidence="2"/>
<dbReference type="Proteomes" id="UP000297597">
    <property type="component" value="Unassembled WGS sequence"/>
</dbReference>
<dbReference type="EMBL" id="QFFZ01000075">
    <property type="protein sequence ID" value="TEB08813.1"/>
    <property type="molecule type" value="Genomic_DNA"/>
</dbReference>
<accession>A0A4Y7RJ07</accession>
<gene>
    <name evidence="2" type="primary">cwlS_2</name>
    <name evidence="2" type="ORF">Pmgp_03615</name>
</gene>
<keyword evidence="2" id="KW-0378">Hydrolase</keyword>
<feature type="domain" description="LysM" evidence="1">
    <location>
        <begin position="97"/>
        <end position="140"/>
    </location>
</feature>
<comment type="caution">
    <text evidence="2">The sequence shown here is derived from an EMBL/GenBank/DDBJ whole genome shotgun (WGS) entry which is preliminary data.</text>
</comment>
<feature type="domain" description="LysM" evidence="1">
    <location>
        <begin position="165"/>
        <end position="208"/>
    </location>
</feature>
<dbReference type="PANTHER" id="PTHR33734">
    <property type="entry name" value="LYSM DOMAIN-CONTAINING GPI-ANCHORED PROTEIN 2"/>
    <property type="match status" value="1"/>
</dbReference>
<dbReference type="RefSeq" id="WP_134215921.1">
    <property type="nucleotide sequence ID" value="NZ_QFFZ01000075.1"/>
</dbReference>
<dbReference type="AlphaFoldDB" id="A0A4Y7RJ07"/>
<dbReference type="GO" id="GO:0016787">
    <property type="term" value="F:hydrolase activity"/>
    <property type="evidence" value="ECO:0007669"/>
    <property type="project" value="UniProtKB-KW"/>
</dbReference>
<evidence type="ECO:0000259" key="1">
    <source>
        <dbReference type="PROSITE" id="PS51782"/>
    </source>
</evidence>
<feature type="domain" description="LysM" evidence="1">
    <location>
        <begin position="34"/>
        <end position="77"/>
    </location>
</feature>
<proteinExistence type="predicted"/>
<dbReference type="CDD" id="cd00118">
    <property type="entry name" value="LysM"/>
    <property type="match status" value="3"/>
</dbReference>
<evidence type="ECO:0000313" key="3">
    <source>
        <dbReference type="Proteomes" id="UP000297597"/>
    </source>
</evidence>
<dbReference type="SMART" id="SM00257">
    <property type="entry name" value="LysM"/>
    <property type="match status" value="3"/>
</dbReference>
<dbReference type="InterPro" id="IPR036779">
    <property type="entry name" value="LysM_dom_sf"/>
</dbReference>
<protein>
    <submittedName>
        <fullName evidence="2">D-gamma-glutamyl-meso-diaminopimelic acid endopeptidase CwlS</fullName>
        <ecNumber evidence="2">3.4.19.11</ecNumber>
    </submittedName>
</protein>
<dbReference type="Gene3D" id="3.10.350.10">
    <property type="entry name" value="LysM domain"/>
    <property type="match status" value="3"/>
</dbReference>
<organism evidence="2 3">
    <name type="scientific">Pelotomaculum propionicicum</name>
    <dbReference type="NCBI Taxonomy" id="258475"/>
    <lineage>
        <taxon>Bacteria</taxon>
        <taxon>Bacillati</taxon>
        <taxon>Bacillota</taxon>
        <taxon>Clostridia</taxon>
        <taxon>Eubacteriales</taxon>
        <taxon>Desulfotomaculaceae</taxon>
        <taxon>Pelotomaculum</taxon>
    </lineage>
</organism>
<dbReference type="SUPFAM" id="SSF54106">
    <property type="entry name" value="LysM domain"/>
    <property type="match status" value="3"/>
</dbReference>
<dbReference type="PANTHER" id="PTHR33734:SF22">
    <property type="entry name" value="MEMBRANE-BOUND LYTIC MUREIN TRANSGLYCOSYLASE D"/>
    <property type="match status" value="1"/>
</dbReference>